<comment type="function">
    <text evidence="13 15">Part of a heterotetrameric complex that catalyzes the two-step biosynthesis of anthranilate, an intermediate in the biosynthesis of L-tryptophan. In the first step, the glutamine-binding beta subunit (TrpG) of anthranilate synthase (AS) provides the glutamine amidotransferase activity which generates ammonia as a substrate that, along with chorismate, is used in the second step, catalyzed by the large alpha subunit of AS (TrpE) to produce anthranilate. In the absence of TrpG, TrpE can synthesize anthranilate directly from chorismate and high concentrations of ammonia.</text>
</comment>
<dbReference type="InterPro" id="IPR019999">
    <property type="entry name" value="Anth_synth_I-like"/>
</dbReference>
<keyword evidence="10 15" id="KW-0460">Magnesium</keyword>
<dbReference type="EMBL" id="AZHO01000006">
    <property type="protein sequence ID" value="KMT60758.1"/>
    <property type="molecule type" value="Genomic_DNA"/>
</dbReference>
<gene>
    <name evidence="15" type="primary">trpE</name>
    <name evidence="18" type="ORF">X560_0449</name>
</gene>
<evidence type="ECO:0000256" key="10">
    <source>
        <dbReference type="ARBA" id="ARBA00022842"/>
    </source>
</evidence>
<keyword evidence="8 15" id="KW-0479">Metal-binding</keyword>
<keyword evidence="11 15" id="KW-0057">Aromatic amino acid biosynthesis</keyword>
<accession>A0A0J8GJ44</accession>
<evidence type="ECO:0000313" key="19">
    <source>
        <dbReference type="Proteomes" id="UP000052258"/>
    </source>
</evidence>
<dbReference type="EC" id="4.1.3.27" evidence="5 15"/>
<dbReference type="InterPro" id="IPR015890">
    <property type="entry name" value="Chorismate_C"/>
</dbReference>
<sequence length="452" mass="50879">MQKTIEADTLTIPLIYNRLTGKHKSLLEGTAKDSDSGRYSIIAFNPVHEIQIVGQKFIFDGVETIEADPLNKLYEQIVSLEKEATPFPFEAGAIGYVGYDMVRLYEKIGEAKTDDLELPDAHFFLYDSFVIFDHKFERVTLVEDNAYSKRGEEELKAALDNLEHEIFTPKEGEARLAKLPELTFKSQLTKEAFIKKVEGAKAYIEAGDFFQVVLSQRLDAEFKGDAFSFYRKLRLLNPSPYLFFIDFGETKLIGSSPESLVSVNGSVVRTNPIAGTRKRGETKEEDQKLSEELLKDEKELAEHRMLVDLGRNDIGRVSEVGSVTVPIYLTIERYRFVMHIVSVVEGKLLEKRNAMDALKSVLPAGTVSGAPKIRAMQRLYEWEDIKRGPYGGAVGYLTKRGNADFALAIRMAVIHQDHVYVQAGAGIVYDSNPENEYLETLQKAKALLEVAK</sequence>
<dbReference type="Pfam" id="PF04715">
    <property type="entry name" value="Anth_synt_I_N"/>
    <property type="match status" value="1"/>
</dbReference>
<dbReference type="PANTHER" id="PTHR11236">
    <property type="entry name" value="AMINOBENZOATE/ANTHRANILATE SYNTHASE"/>
    <property type="match status" value="1"/>
</dbReference>
<evidence type="ECO:0000256" key="2">
    <source>
        <dbReference type="ARBA" id="ARBA00004873"/>
    </source>
</evidence>
<comment type="pathway">
    <text evidence="2 15">Amino-acid biosynthesis; L-tryptophan biosynthesis; L-tryptophan from chorismate: step 1/5.</text>
</comment>
<evidence type="ECO:0000259" key="16">
    <source>
        <dbReference type="Pfam" id="PF00425"/>
    </source>
</evidence>
<dbReference type="Pfam" id="PF00425">
    <property type="entry name" value="Chorismate_bind"/>
    <property type="match status" value="1"/>
</dbReference>
<evidence type="ECO:0000256" key="12">
    <source>
        <dbReference type="ARBA" id="ARBA00023239"/>
    </source>
</evidence>
<keyword evidence="19" id="KW-1185">Reference proteome</keyword>
<comment type="cofactor">
    <cofactor evidence="1 15">
        <name>Mg(2+)</name>
        <dbReference type="ChEBI" id="CHEBI:18420"/>
    </cofactor>
</comment>
<dbReference type="Gene3D" id="3.60.120.10">
    <property type="entry name" value="Anthranilate synthase"/>
    <property type="match status" value="1"/>
</dbReference>
<dbReference type="PRINTS" id="PR00095">
    <property type="entry name" value="ANTSNTHASEI"/>
</dbReference>
<dbReference type="NCBIfam" id="TIGR00564">
    <property type="entry name" value="trpE_most"/>
    <property type="match status" value="1"/>
</dbReference>
<evidence type="ECO:0000256" key="7">
    <source>
        <dbReference type="ARBA" id="ARBA00022605"/>
    </source>
</evidence>
<evidence type="ECO:0000313" key="18">
    <source>
        <dbReference type="EMBL" id="KMT60758.1"/>
    </source>
</evidence>
<keyword evidence="12 15" id="KW-0456">Lyase</keyword>
<protein>
    <recommendedName>
        <fullName evidence="6 15">Anthranilate synthase component 1</fullName>
        <ecNumber evidence="5 15">4.1.3.27</ecNumber>
    </recommendedName>
</protein>
<dbReference type="Proteomes" id="UP000052258">
    <property type="component" value="Unassembled WGS sequence"/>
</dbReference>
<dbReference type="InterPro" id="IPR006805">
    <property type="entry name" value="Anth_synth_I_N"/>
</dbReference>
<evidence type="ECO:0000256" key="9">
    <source>
        <dbReference type="ARBA" id="ARBA00022822"/>
    </source>
</evidence>
<dbReference type="SUPFAM" id="SSF56322">
    <property type="entry name" value="ADC synthase"/>
    <property type="match status" value="1"/>
</dbReference>
<dbReference type="PATRIC" id="fig|1430899.3.peg.465"/>
<evidence type="ECO:0000256" key="8">
    <source>
        <dbReference type="ARBA" id="ARBA00022723"/>
    </source>
</evidence>
<keyword evidence="9 15" id="KW-0822">Tryptophan biosynthesis</keyword>
<evidence type="ECO:0000256" key="6">
    <source>
        <dbReference type="ARBA" id="ARBA00020653"/>
    </source>
</evidence>
<reference evidence="18 19" key="1">
    <citation type="journal article" date="2015" name="Genome Biol. Evol.">
        <title>Comparative Genomics of Listeria Sensu Lato: Genus-Wide Differences in Evolutionary Dynamics and the Progressive Gain of Complex, Potentially Pathogenicity-Related Traits through Lateral Gene Transfer.</title>
        <authorList>
            <person name="Chiara M."/>
            <person name="Caruso M."/>
            <person name="D'Erchia A.M."/>
            <person name="Manzari C."/>
            <person name="Fraccalvieri R."/>
            <person name="Goffredo E."/>
            <person name="Latorre L."/>
            <person name="Miccolupo A."/>
            <person name="Padalino I."/>
            <person name="Santagada G."/>
            <person name="Chiocco D."/>
            <person name="Pesole G."/>
            <person name="Horner D.S."/>
            <person name="Parisi A."/>
        </authorList>
    </citation>
    <scope>NUCLEOTIDE SEQUENCE [LARGE SCALE GENOMIC DNA]</scope>
    <source>
        <strain evidence="18 19">1991</strain>
    </source>
</reference>
<proteinExistence type="inferred from homology"/>
<evidence type="ECO:0000259" key="17">
    <source>
        <dbReference type="Pfam" id="PF04715"/>
    </source>
</evidence>
<evidence type="ECO:0000256" key="11">
    <source>
        <dbReference type="ARBA" id="ARBA00023141"/>
    </source>
</evidence>
<evidence type="ECO:0000256" key="5">
    <source>
        <dbReference type="ARBA" id="ARBA00012266"/>
    </source>
</evidence>
<evidence type="ECO:0000256" key="14">
    <source>
        <dbReference type="ARBA" id="ARBA00047683"/>
    </source>
</evidence>
<comment type="caution">
    <text evidence="18">The sequence shown here is derived from an EMBL/GenBank/DDBJ whole genome shotgun (WGS) entry which is preliminary data.</text>
</comment>
<feature type="domain" description="Chorismate-utilising enzyme C-terminal" evidence="16">
    <location>
        <begin position="190"/>
        <end position="443"/>
    </location>
</feature>
<comment type="subunit">
    <text evidence="4 15">Heterotetramer consisting of two non-identical subunits: a beta subunit (TrpG) and a large alpha subunit (TrpE).</text>
</comment>
<name>A0A0J8GJ44_9LIST</name>
<evidence type="ECO:0000256" key="13">
    <source>
        <dbReference type="ARBA" id="ARBA00025634"/>
    </source>
</evidence>
<dbReference type="InterPro" id="IPR005801">
    <property type="entry name" value="ADC_synthase"/>
</dbReference>
<dbReference type="PANTHER" id="PTHR11236:SF48">
    <property type="entry name" value="ISOCHORISMATE SYNTHASE MENF"/>
    <property type="match status" value="1"/>
</dbReference>
<dbReference type="GO" id="GO:0000162">
    <property type="term" value="P:L-tryptophan biosynthetic process"/>
    <property type="evidence" value="ECO:0007669"/>
    <property type="project" value="UniProtKB-UniPathway"/>
</dbReference>
<comment type="catalytic activity">
    <reaction evidence="14 15">
        <text>chorismate + L-glutamine = anthranilate + pyruvate + L-glutamate + H(+)</text>
        <dbReference type="Rhea" id="RHEA:21732"/>
        <dbReference type="ChEBI" id="CHEBI:15361"/>
        <dbReference type="ChEBI" id="CHEBI:15378"/>
        <dbReference type="ChEBI" id="CHEBI:16567"/>
        <dbReference type="ChEBI" id="CHEBI:29748"/>
        <dbReference type="ChEBI" id="CHEBI:29985"/>
        <dbReference type="ChEBI" id="CHEBI:58359"/>
        <dbReference type="EC" id="4.1.3.27"/>
    </reaction>
</comment>
<evidence type="ECO:0000256" key="15">
    <source>
        <dbReference type="RuleBase" id="RU364045"/>
    </source>
</evidence>
<evidence type="ECO:0000256" key="1">
    <source>
        <dbReference type="ARBA" id="ARBA00001946"/>
    </source>
</evidence>
<dbReference type="AlphaFoldDB" id="A0A0J8GJ44"/>
<organism evidence="18 19">
    <name type="scientific">Listeria fleischmannii 1991</name>
    <dbReference type="NCBI Taxonomy" id="1430899"/>
    <lineage>
        <taxon>Bacteria</taxon>
        <taxon>Bacillati</taxon>
        <taxon>Bacillota</taxon>
        <taxon>Bacilli</taxon>
        <taxon>Bacillales</taxon>
        <taxon>Listeriaceae</taxon>
        <taxon>Listeria</taxon>
    </lineage>
</organism>
<keyword evidence="7 15" id="KW-0028">Amino-acid biosynthesis</keyword>
<comment type="similarity">
    <text evidence="3 15">Belongs to the anthranilate synthase component I family.</text>
</comment>
<dbReference type="InterPro" id="IPR005256">
    <property type="entry name" value="Anth_synth_I_PabB"/>
</dbReference>
<dbReference type="GO" id="GO:0046872">
    <property type="term" value="F:metal ion binding"/>
    <property type="evidence" value="ECO:0007669"/>
    <property type="project" value="UniProtKB-KW"/>
</dbReference>
<dbReference type="UniPathway" id="UPA00035">
    <property type="reaction ID" value="UER00040"/>
</dbReference>
<evidence type="ECO:0000256" key="3">
    <source>
        <dbReference type="ARBA" id="ARBA00009562"/>
    </source>
</evidence>
<feature type="domain" description="Anthranilate synthase component I N-terminal" evidence="17">
    <location>
        <begin position="8"/>
        <end position="141"/>
    </location>
</feature>
<dbReference type="GO" id="GO:0004049">
    <property type="term" value="F:anthranilate synthase activity"/>
    <property type="evidence" value="ECO:0007669"/>
    <property type="project" value="UniProtKB-EC"/>
</dbReference>
<dbReference type="OrthoDB" id="9803598at2"/>
<evidence type="ECO:0000256" key="4">
    <source>
        <dbReference type="ARBA" id="ARBA00011575"/>
    </source>
</evidence>